<name>A0A7H4LEW9_WHEAT</name>
<dbReference type="InterPro" id="IPR007321">
    <property type="entry name" value="Transposase_28"/>
</dbReference>
<feature type="compositionally biased region" description="Gly residues" evidence="1">
    <location>
        <begin position="337"/>
        <end position="351"/>
    </location>
</feature>
<dbReference type="PANTHER" id="PTHR33026">
    <property type="entry name" value="OS06G0360600 PROTEIN"/>
    <property type="match status" value="1"/>
</dbReference>
<dbReference type="Proteomes" id="UP000280104">
    <property type="component" value="Chromosome II"/>
</dbReference>
<proteinExistence type="predicted"/>
<reference evidence="3 4" key="1">
    <citation type="submission" date="2018-05" db="EMBL/GenBank/DDBJ databases">
        <authorList>
            <person name="Thind KAUR A."/>
        </authorList>
    </citation>
    <scope>NUCLEOTIDE SEQUENCE [LARGE SCALE GENOMIC DNA]</scope>
</reference>
<feature type="region of interest" description="Disordered" evidence="1">
    <location>
        <begin position="436"/>
        <end position="461"/>
    </location>
</feature>
<evidence type="ECO:0000256" key="1">
    <source>
        <dbReference type="SAM" id="MobiDB-lite"/>
    </source>
</evidence>
<evidence type="ECO:0000259" key="2">
    <source>
        <dbReference type="Pfam" id="PF04195"/>
    </source>
</evidence>
<sequence length="631" mass="67745">MQFRGDWDGSNVHEDHVEFLRKTRRLPGADKVEVRLAPAKEITLEPEEGERVVFRSHFLRGIGLPVSAFFRSFLEFYQLQPHHLTPNTVVLPSAFVTLCEGYLGVLPTLELLGEFFQSKLGTRMQGVPAQTGTFVAMRRVAADNPFPVITLIQSVKLWQKSYFYVKNVAPQGDYVNLPAYVSGPPVGRRPEWSYRAVTLTPAGTAAVARVRAMIQSEGLSGPDLLATFVTRRVLPLQSRPHLICQMSDQLDPSWMCTKDMPHDEVAYMVNYLANCKLSAEWQFGKEPYCRAHPPPTSPLLRPTGGSDAERRFVPERTEHDLEDPDLGAAAMDDNTEAGGGQAGGKAGGSGLGVSFDDWPDDDEANVVPRRQPAPGHGAGSFAAPPARGGGQKRRAAPGLHCHSSGLLPALSLGCREDLGALLAAWTPVPIFRRRRSGTRGSVAAPGAPEPPPEEAGGDQPGLEREDDIVILERVAAPAPPTGAAPGGRPDLPPAQSAGGEPAARTDLAVRTPPRQRAGKAASEPQKAASEPQPAAGSSSLAQDMEAASATSGWTPGGGTAVMNVAAQDVRTRLQAQATALRKYNDEFLATRAAIRDYHNLRAADFNSQARELTQKTADLTESRAANTSLRA</sequence>
<evidence type="ECO:0000313" key="3">
    <source>
        <dbReference type="EMBL" id="SPT17157.1"/>
    </source>
</evidence>
<dbReference type="EMBL" id="LS480641">
    <property type="protein sequence ID" value="SPT17157.1"/>
    <property type="molecule type" value="Genomic_DNA"/>
</dbReference>
<accession>A0A7H4LEW9</accession>
<protein>
    <recommendedName>
        <fullName evidence="2">Transposase (putative) gypsy type domain-containing protein</fullName>
    </recommendedName>
</protein>
<dbReference type="Pfam" id="PF04195">
    <property type="entry name" value="Transposase_28"/>
    <property type="match status" value="1"/>
</dbReference>
<feature type="region of interest" description="Disordered" evidence="1">
    <location>
        <begin position="315"/>
        <end position="397"/>
    </location>
</feature>
<organism evidence="3 4">
    <name type="scientific">Triticum aestivum</name>
    <name type="common">Wheat</name>
    <dbReference type="NCBI Taxonomy" id="4565"/>
    <lineage>
        <taxon>Eukaryota</taxon>
        <taxon>Viridiplantae</taxon>
        <taxon>Streptophyta</taxon>
        <taxon>Embryophyta</taxon>
        <taxon>Tracheophyta</taxon>
        <taxon>Spermatophyta</taxon>
        <taxon>Magnoliopsida</taxon>
        <taxon>Liliopsida</taxon>
        <taxon>Poales</taxon>
        <taxon>Poaceae</taxon>
        <taxon>BOP clade</taxon>
        <taxon>Pooideae</taxon>
        <taxon>Triticodae</taxon>
        <taxon>Triticeae</taxon>
        <taxon>Triticinae</taxon>
        <taxon>Triticum</taxon>
    </lineage>
</organism>
<gene>
    <name evidence="3" type="ORF">CAMPLR22A2D_LOCUS1763</name>
</gene>
<feature type="domain" description="Transposase (putative) gypsy type" evidence="2">
    <location>
        <begin position="52"/>
        <end position="117"/>
    </location>
</feature>
<dbReference type="PANTHER" id="PTHR33026:SF7">
    <property type="entry name" value="OS03G0100275 PROTEIN"/>
    <property type="match status" value="1"/>
</dbReference>
<evidence type="ECO:0000313" key="4">
    <source>
        <dbReference type="Proteomes" id="UP000280104"/>
    </source>
</evidence>
<dbReference type="AlphaFoldDB" id="A0A7H4LEW9"/>
<feature type="region of interest" description="Disordered" evidence="1">
    <location>
        <begin position="477"/>
        <end position="556"/>
    </location>
</feature>